<protein>
    <submittedName>
        <fullName evidence="2">T9SS type A sorting domain-containing protein</fullName>
    </submittedName>
</protein>
<keyword evidence="3" id="KW-1185">Reference proteome</keyword>
<dbReference type="PANTHER" id="PTHR42754:SF1">
    <property type="entry name" value="LIPOPROTEIN"/>
    <property type="match status" value="1"/>
</dbReference>
<dbReference type="EMBL" id="JAUQSY010000001">
    <property type="protein sequence ID" value="MDO7873513.1"/>
    <property type="molecule type" value="Genomic_DNA"/>
</dbReference>
<feature type="domain" description="IPT/TIG" evidence="1">
    <location>
        <begin position="664"/>
        <end position="745"/>
    </location>
</feature>
<comment type="caution">
    <text evidence="2">The sequence shown here is derived from an EMBL/GenBank/DDBJ whole genome shotgun (WGS) entry which is preliminary data.</text>
</comment>
<dbReference type="Gene3D" id="2.60.40.10">
    <property type="entry name" value="Immunoglobulins"/>
    <property type="match status" value="4"/>
</dbReference>
<feature type="domain" description="IPT/TIG" evidence="1">
    <location>
        <begin position="1197"/>
        <end position="1280"/>
    </location>
</feature>
<dbReference type="NCBIfam" id="TIGR04183">
    <property type="entry name" value="Por_Secre_tail"/>
    <property type="match status" value="1"/>
</dbReference>
<dbReference type="SMART" id="SM00429">
    <property type="entry name" value="IPT"/>
    <property type="match status" value="4"/>
</dbReference>
<dbReference type="PANTHER" id="PTHR42754">
    <property type="entry name" value="ENDOGLUCANASE"/>
    <property type="match status" value="1"/>
</dbReference>
<dbReference type="Proteomes" id="UP001176429">
    <property type="component" value="Unassembled WGS sequence"/>
</dbReference>
<dbReference type="InterPro" id="IPR013783">
    <property type="entry name" value="Ig-like_fold"/>
</dbReference>
<dbReference type="InterPro" id="IPR014756">
    <property type="entry name" value="Ig_E-set"/>
</dbReference>
<dbReference type="InterPro" id="IPR013431">
    <property type="entry name" value="Delta_60_rpt"/>
</dbReference>
<evidence type="ECO:0000313" key="2">
    <source>
        <dbReference type="EMBL" id="MDO7873513.1"/>
    </source>
</evidence>
<dbReference type="InterPro" id="IPR026444">
    <property type="entry name" value="Secre_tail"/>
</dbReference>
<dbReference type="SUPFAM" id="SSF101898">
    <property type="entry name" value="NHL repeat"/>
    <property type="match status" value="2"/>
</dbReference>
<sequence length="1925" mass="191731">MQNISFRSGAVVVPPMRIWLAALWLALLPLLAGASGPAHLLRPAAAPPTLTAINPTSGPTGASLTLTGSNLDAVTSVTFTSGGGTATNAANTYIAGSTSVTGVVVPAGLSLGAYTVTARNSSGLSNGLPFTVTAAPFGVSSFAPASGPAGTLVTITGNQLDLVTGVRFGTGSLTTGFVSQSATSLTVRVPVTSSTGVLTLTNNVGGTATSSASFTYTPRPGGLVATLSPAGPLDVCQPRTLTASAVSPAFATGTGFNSTVNSVAVQADGKVLAVGSFTSYNGTAASRLVRLNADGTLDASFATGTGFGGSTVFSVAVQADGKVLAGGVFNSYNGTGASNLIRLNADGSRDASFATGTGFSSQVRSVAVQADGKVLVGGGFTSYNGTATPFLVRLNADGSRDASFATGTGFSSTVFSVAVQADGKVLVGGQFTSYNGTAASRLVRLNADGTLDASFATGTGFDDIVFSVAVQADGKVLAGGYFTSYNGTASQNRLVRLNTDGSRDAGFATGTGFNDNVLSVAVQADGKVLAGGIFTSYNGTTANYLARLNADGSRDTGFATGTGFGGSSQVRGVAVQADGKALVGGTFTRYNGTTGQNNLVRLNADGSLNSAATPVSGASFTFSPGGTTTNPLMTSTAGSYTATASLNGETSVASNAVVLTACPVPTITDFNPKTGPAGTSVTITGSQLDLVTGVRFGTGSLTTGFVSQSATSLTVRVPVTSSTGVLTLTNNVGGTATSSASFTYTPRPGGLVATLSPAGPLDVCQPRTLTATAASPAFATGTGFSDYLYSVAVQADGKVLAGGSFSSYNGTAGQNNLVRLNADGTLDASFATGTGFSDYVYSVAVQADGKVLAGGDFTTYNGTTANRLVRLNADGTLDASFATGTGFNSTVRSVAVQADGKVLAGGDFTTYNGTTANSLVRLNADGTLDASFATGTGFNSIVLSVAVQADGKVLVGGYFNSYNGTAGKSSLVRLNADGTLDASFATGTGFPIDPGFESGVNSLAVQADGKVLVGGSFSSYNGTATKYLVRLNADGTLDASFATGTGFDYSVSSVAVQADGKVLVGGYFTAYNGTAGQNYLVRLNANGTIDAGFATGTGFSGGVLSVAVQADGKVLAGGYFNSYNGTAGQNNLVRLTATGSLNATATPVSGASFTFSPGNTTTNPLVTSTPGSYTATASLNGETSAASNAVVLTACPVPVLTGITPGSGPVGSSVTLTGSDLTNVVAVTFGGSSNNTVTTGFLYGGSGSSLTVTVPAGASTGPVTVTTNGGTSNGILFTVTVPDLTVDNTNSTAAAPYSIADGTYGTITVASSGYAQLGGAVVVNTALNVSGTLDTYPNCQPLTGSGSFTLAAGATLVVCSLQGITQSDPVGAVQMTGLRSFSPEASYVYTTGGDPQQTGDGLPTTVRNLTSLDAQPLTLSQPLAVTQVLTLAGASNLDLGGQPLTLRSDANGTALVVNAGTGRVLGTTATLQRHIETNTAANGYRHYASPMMSETVNTLATAGYAPDFGGAAAYNSSATPGTVTPFPTVFGYEQNRIATTVSNYDTFNKGWQAALSGEAMPVGKGYAVQAPGAALVDFTGTAFSGPLAVGNLLRTGPADGWHLLGNPYPAPLDWSTMSIGTTAAANLQNMDGALYVFQSSGPYTGTYRTYLANMPGGNSPIVPAGSGFFVRTTTPGTPGTVRFTNDNRVTTFDAQPAFGRSTSTLPTLTLALAGAAGTDALTLYANPAAAPAVEAQYDAVKLANPSGLNLASLTATGEALAIDGRPTLAGAVPLQVGLPAAGTYTLTAATLANLTGTRAELVDNLTGTRTLLVAGAAYTFTSATTTAPGRFWLNLTPAAAPLATAAALEAQVLAYPNPTHGTLTVLRPAGEAATGVLYNSVGQVVRTVALPTTETTLTLTGLPAGVYALRLTVGGHTLTRRVVLN</sequence>
<gene>
    <name evidence="2" type="ORF">Q5H93_02130</name>
</gene>
<dbReference type="NCBIfam" id="TIGR02608">
    <property type="entry name" value="delta_60_rpt"/>
    <property type="match status" value="14"/>
</dbReference>
<dbReference type="Gene3D" id="2.80.10.50">
    <property type="match status" value="7"/>
</dbReference>
<dbReference type="Pfam" id="PF17164">
    <property type="entry name" value="DUF5122"/>
    <property type="match status" value="14"/>
</dbReference>
<dbReference type="Pfam" id="PF18962">
    <property type="entry name" value="Por_Secre_tail"/>
    <property type="match status" value="1"/>
</dbReference>
<dbReference type="SUPFAM" id="SSF63829">
    <property type="entry name" value="Calcium-dependent phosphotriesterase"/>
    <property type="match status" value="1"/>
</dbReference>
<reference evidence="2" key="1">
    <citation type="submission" date="2023-07" db="EMBL/GenBank/DDBJ databases">
        <authorList>
            <person name="Kim M.K."/>
        </authorList>
    </citation>
    <scope>NUCLEOTIDE SEQUENCE</scope>
    <source>
        <strain evidence="2">ASUV-10-1</strain>
    </source>
</reference>
<dbReference type="InterPro" id="IPR002909">
    <property type="entry name" value="IPT_dom"/>
</dbReference>
<name>A0ABT9B5Q9_9BACT</name>
<evidence type="ECO:0000313" key="3">
    <source>
        <dbReference type="Proteomes" id="UP001176429"/>
    </source>
</evidence>
<dbReference type="RefSeq" id="WP_305004828.1">
    <property type="nucleotide sequence ID" value="NZ_JAUQSY010000001.1"/>
</dbReference>
<evidence type="ECO:0000259" key="1">
    <source>
        <dbReference type="SMART" id="SM00429"/>
    </source>
</evidence>
<organism evidence="2 3">
    <name type="scientific">Hymenobacter aranciens</name>
    <dbReference type="NCBI Taxonomy" id="3063996"/>
    <lineage>
        <taxon>Bacteria</taxon>
        <taxon>Pseudomonadati</taxon>
        <taxon>Bacteroidota</taxon>
        <taxon>Cytophagia</taxon>
        <taxon>Cytophagales</taxon>
        <taxon>Hymenobacteraceae</taxon>
        <taxon>Hymenobacter</taxon>
    </lineage>
</organism>
<feature type="domain" description="IPT/TIG" evidence="1">
    <location>
        <begin position="136"/>
        <end position="217"/>
    </location>
</feature>
<feature type="domain" description="IPT/TIG" evidence="1">
    <location>
        <begin position="47"/>
        <end position="133"/>
    </location>
</feature>
<accession>A0ABT9B5Q9</accession>
<dbReference type="CDD" id="cd00102">
    <property type="entry name" value="IPT"/>
    <property type="match status" value="3"/>
</dbReference>
<proteinExistence type="predicted"/>
<dbReference type="SUPFAM" id="SSF81296">
    <property type="entry name" value="E set domains"/>
    <property type="match status" value="4"/>
</dbReference>